<dbReference type="InterPro" id="IPR008405">
    <property type="entry name" value="ApoL"/>
</dbReference>
<comment type="caution">
    <text evidence="4">The sequence shown here is derived from an EMBL/GenBank/DDBJ whole genome shotgun (WGS) entry which is preliminary data.</text>
</comment>
<evidence type="ECO:0000313" key="5">
    <source>
        <dbReference type="Proteomes" id="UP000324632"/>
    </source>
</evidence>
<keyword evidence="2" id="KW-0175">Coiled coil</keyword>
<comment type="similarity">
    <text evidence="1">Belongs to the apolipoprotein L family.</text>
</comment>
<dbReference type="Gene3D" id="1.20.1170.10">
    <property type="match status" value="1"/>
</dbReference>
<evidence type="ECO:0000256" key="2">
    <source>
        <dbReference type="SAM" id="Coils"/>
    </source>
</evidence>
<keyword evidence="5" id="KW-1185">Reference proteome</keyword>
<sequence>MACSIHHGRRNSMDIPPEIADLLIVKNEFIKLYERDHPELQQCLQNLHHIMETFEEDLRGSTEGSRNAGIGGIVGGSTMIAGVLGISGLALAPFTLGASLVAAGAVVGAGVVVGGAATVKAAVIKGEKSSSTKNEQLTKFKQNIETEVRKFEEKIKPMAEKMTDLNEQTEKIMRYYEKLQQDVGDVQIYVEPSNKHIITIEDLQVLIKEMSGIIFLIAKIAEMFFSVCLLFNMITVFENTRALNDMEKLSQRPIDQKVGESEMTSKAGKFVVGMRNVIHELQNITDNLTKAKDKMEDFEGTA</sequence>
<protein>
    <recommendedName>
        <fullName evidence="6">Apolipoprotein L3</fullName>
    </recommendedName>
</protein>
<evidence type="ECO:0000313" key="4">
    <source>
        <dbReference type="EMBL" id="KAA0703618.1"/>
    </source>
</evidence>
<dbReference type="GO" id="GO:0016020">
    <property type="term" value="C:membrane"/>
    <property type="evidence" value="ECO:0007669"/>
    <property type="project" value="TreeGrafter"/>
</dbReference>
<dbReference type="AlphaFoldDB" id="A0A5A9N335"/>
<keyword evidence="3" id="KW-0812">Transmembrane</keyword>
<reference evidence="4 5" key="1">
    <citation type="journal article" date="2019" name="Mol. Ecol. Resour.">
        <title>Chromosome-level genome assembly of Triplophysa tibetana, a fish adapted to the harsh high-altitude environment of the Tibetan Plateau.</title>
        <authorList>
            <person name="Yang X."/>
            <person name="Liu H."/>
            <person name="Ma Z."/>
            <person name="Zou Y."/>
            <person name="Zou M."/>
            <person name="Mao Y."/>
            <person name="Li X."/>
            <person name="Wang H."/>
            <person name="Chen T."/>
            <person name="Wang W."/>
            <person name="Yang R."/>
        </authorList>
    </citation>
    <scope>NUCLEOTIDE SEQUENCE [LARGE SCALE GENOMIC DNA]</scope>
    <source>
        <strain evidence="4">TTIB1903HZAU</strain>
        <tissue evidence="4">Muscle</tissue>
    </source>
</reference>
<dbReference type="GO" id="GO:0006869">
    <property type="term" value="P:lipid transport"/>
    <property type="evidence" value="ECO:0007669"/>
    <property type="project" value="InterPro"/>
</dbReference>
<evidence type="ECO:0000256" key="1">
    <source>
        <dbReference type="ARBA" id="ARBA00010090"/>
    </source>
</evidence>
<dbReference type="PANTHER" id="PTHR14096">
    <property type="entry name" value="APOLIPOPROTEIN L"/>
    <property type="match status" value="1"/>
</dbReference>
<dbReference type="Pfam" id="PF05461">
    <property type="entry name" value="ApoL"/>
    <property type="match status" value="1"/>
</dbReference>
<keyword evidence="3" id="KW-0472">Membrane</keyword>
<dbReference type="GO" id="GO:0008289">
    <property type="term" value="F:lipid binding"/>
    <property type="evidence" value="ECO:0007669"/>
    <property type="project" value="InterPro"/>
</dbReference>
<evidence type="ECO:0008006" key="6">
    <source>
        <dbReference type="Google" id="ProtNLM"/>
    </source>
</evidence>
<organism evidence="4 5">
    <name type="scientific">Triplophysa tibetana</name>
    <dbReference type="NCBI Taxonomy" id="1572043"/>
    <lineage>
        <taxon>Eukaryota</taxon>
        <taxon>Metazoa</taxon>
        <taxon>Chordata</taxon>
        <taxon>Craniata</taxon>
        <taxon>Vertebrata</taxon>
        <taxon>Euteleostomi</taxon>
        <taxon>Actinopterygii</taxon>
        <taxon>Neopterygii</taxon>
        <taxon>Teleostei</taxon>
        <taxon>Ostariophysi</taxon>
        <taxon>Cypriniformes</taxon>
        <taxon>Nemacheilidae</taxon>
        <taxon>Triplophysa</taxon>
    </lineage>
</organism>
<feature type="transmembrane region" description="Helical" evidence="3">
    <location>
        <begin position="213"/>
        <end position="234"/>
    </location>
</feature>
<dbReference type="PANTHER" id="PTHR14096:SF28">
    <property type="entry name" value="APOLIPOPROTEIN L, 1-RELATED"/>
    <property type="match status" value="1"/>
</dbReference>
<feature type="transmembrane region" description="Helical" evidence="3">
    <location>
        <begin position="100"/>
        <end position="123"/>
    </location>
</feature>
<feature type="coiled-coil region" evidence="2">
    <location>
        <begin position="274"/>
        <end position="301"/>
    </location>
</feature>
<gene>
    <name evidence="4" type="ORF">E1301_Tti015536</name>
</gene>
<dbReference type="GO" id="GO:0005576">
    <property type="term" value="C:extracellular region"/>
    <property type="evidence" value="ECO:0007669"/>
    <property type="project" value="InterPro"/>
</dbReference>
<dbReference type="EMBL" id="SOYY01000023">
    <property type="protein sequence ID" value="KAA0703618.1"/>
    <property type="molecule type" value="Genomic_DNA"/>
</dbReference>
<evidence type="ECO:0000256" key="3">
    <source>
        <dbReference type="SAM" id="Phobius"/>
    </source>
</evidence>
<accession>A0A5A9N335</accession>
<dbReference type="Proteomes" id="UP000324632">
    <property type="component" value="Chromosome 23"/>
</dbReference>
<feature type="transmembrane region" description="Helical" evidence="3">
    <location>
        <begin position="68"/>
        <end position="94"/>
    </location>
</feature>
<proteinExistence type="inferred from homology"/>
<dbReference type="GO" id="GO:0042157">
    <property type="term" value="P:lipoprotein metabolic process"/>
    <property type="evidence" value="ECO:0007669"/>
    <property type="project" value="InterPro"/>
</dbReference>
<keyword evidence="3" id="KW-1133">Transmembrane helix</keyword>
<name>A0A5A9N335_9TELE</name>